<feature type="transmembrane region" description="Helical" evidence="2">
    <location>
        <begin position="199"/>
        <end position="224"/>
    </location>
</feature>
<gene>
    <name evidence="4" type="ORF">ENSA5_35110</name>
</gene>
<evidence type="ECO:0000313" key="4">
    <source>
        <dbReference type="EMBL" id="PRP97126.1"/>
    </source>
</evidence>
<comment type="caution">
    <text evidence="4">The sequence shown here is derived from an EMBL/GenBank/DDBJ whole genome shotgun (WGS) entry which is preliminary data.</text>
</comment>
<keyword evidence="2" id="KW-0812">Transmembrane</keyword>
<dbReference type="InterPro" id="IPR011990">
    <property type="entry name" value="TPR-like_helical_dom_sf"/>
</dbReference>
<evidence type="ECO:0000256" key="1">
    <source>
        <dbReference type="SAM" id="MobiDB-lite"/>
    </source>
</evidence>
<dbReference type="Proteomes" id="UP000237968">
    <property type="component" value="Unassembled WGS sequence"/>
</dbReference>
<evidence type="ECO:0008006" key="6">
    <source>
        <dbReference type="Google" id="ProtNLM"/>
    </source>
</evidence>
<feature type="compositionally biased region" description="Low complexity" evidence="1">
    <location>
        <begin position="151"/>
        <end position="170"/>
    </location>
</feature>
<feature type="chain" id="PRO_5015621790" description="Tetratricopeptide repeat protein" evidence="3">
    <location>
        <begin position="23"/>
        <end position="337"/>
    </location>
</feature>
<keyword evidence="2" id="KW-1133">Transmembrane helix</keyword>
<sequence length="337" mass="34714">MRLIRVPVALLLTLSMPGVALAQVPPPPSGPASQPQPTAQPDPQPQAQPSELSEDQKLELAKQKYMEAEALAGEGRWVEAVPLYEEAYYLVPGKHGFAHKVGTAAWNAGDCDKANTYLKHFLQYGDPEKHGEKIDEAKQILGEISVSGCATPTAATTTTSSTSAEPTDTENPLGDTSTEIRQEEAKKARDAKKNEKRGLLIGGAALTGVGVAGLAVGITGLALASGAAGNLRSLSTNQTPSGFPVGDYACRSVPANECPYKLESRLATGNVLGYVGLGVGGAALIGGVAMLAIYMTNKKKNGGALETASKDGKVELTGLGPVVLPGGGGGAVAEIRF</sequence>
<feature type="region of interest" description="Disordered" evidence="1">
    <location>
        <begin position="151"/>
        <end position="179"/>
    </location>
</feature>
<keyword evidence="3" id="KW-0732">Signal</keyword>
<evidence type="ECO:0000256" key="3">
    <source>
        <dbReference type="SAM" id="SignalP"/>
    </source>
</evidence>
<dbReference type="OrthoDB" id="5514000at2"/>
<dbReference type="SUPFAM" id="SSF48452">
    <property type="entry name" value="TPR-like"/>
    <property type="match status" value="1"/>
</dbReference>
<accession>A0A2S9XW81</accession>
<evidence type="ECO:0000313" key="5">
    <source>
        <dbReference type="Proteomes" id="UP000237968"/>
    </source>
</evidence>
<evidence type="ECO:0000256" key="2">
    <source>
        <dbReference type="SAM" id="Phobius"/>
    </source>
</evidence>
<keyword evidence="5" id="KW-1185">Reference proteome</keyword>
<feature type="transmembrane region" description="Helical" evidence="2">
    <location>
        <begin position="271"/>
        <end position="295"/>
    </location>
</feature>
<protein>
    <recommendedName>
        <fullName evidence="6">Tetratricopeptide repeat protein</fullName>
    </recommendedName>
</protein>
<proteinExistence type="predicted"/>
<organism evidence="4 5">
    <name type="scientific">Enhygromyxa salina</name>
    <dbReference type="NCBI Taxonomy" id="215803"/>
    <lineage>
        <taxon>Bacteria</taxon>
        <taxon>Pseudomonadati</taxon>
        <taxon>Myxococcota</taxon>
        <taxon>Polyangia</taxon>
        <taxon>Nannocystales</taxon>
        <taxon>Nannocystaceae</taxon>
        <taxon>Enhygromyxa</taxon>
    </lineage>
</organism>
<dbReference type="AlphaFoldDB" id="A0A2S9XW81"/>
<feature type="signal peptide" evidence="3">
    <location>
        <begin position="1"/>
        <end position="22"/>
    </location>
</feature>
<feature type="region of interest" description="Disordered" evidence="1">
    <location>
        <begin position="22"/>
        <end position="54"/>
    </location>
</feature>
<name>A0A2S9XW81_9BACT</name>
<reference evidence="4 5" key="1">
    <citation type="submission" date="2018-03" db="EMBL/GenBank/DDBJ databases">
        <title>Draft Genome Sequences of the Obligatory Marine Myxobacteria Enhygromyxa salina SWB005.</title>
        <authorList>
            <person name="Poehlein A."/>
            <person name="Moghaddam J.A."/>
            <person name="Harms H."/>
            <person name="Alanjari M."/>
            <person name="Koenig G.M."/>
            <person name="Daniel R."/>
            <person name="Schaeberle T.F."/>
        </authorList>
    </citation>
    <scope>NUCLEOTIDE SEQUENCE [LARGE SCALE GENOMIC DNA]</scope>
    <source>
        <strain evidence="4 5">SWB005</strain>
    </source>
</reference>
<keyword evidence="2" id="KW-0472">Membrane</keyword>
<dbReference type="EMBL" id="PVNK01000162">
    <property type="protein sequence ID" value="PRP97126.1"/>
    <property type="molecule type" value="Genomic_DNA"/>
</dbReference>